<dbReference type="SUPFAM" id="SSF82171">
    <property type="entry name" value="DPP6 N-terminal domain-like"/>
    <property type="match status" value="1"/>
</dbReference>
<feature type="chain" id="PRO_5039395895" evidence="1">
    <location>
        <begin position="22"/>
        <end position="751"/>
    </location>
</feature>
<dbReference type="GO" id="GO:0008236">
    <property type="term" value="F:serine-type peptidase activity"/>
    <property type="evidence" value="ECO:0007669"/>
    <property type="project" value="InterPro"/>
</dbReference>
<dbReference type="InterPro" id="IPR029058">
    <property type="entry name" value="AB_hydrolase_fold"/>
</dbReference>
<name>A0A9D9J3C5_9BACT</name>
<dbReference type="GO" id="GO:0008239">
    <property type="term" value="F:dipeptidyl-peptidase activity"/>
    <property type="evidence" value="ECO:0007669"/>
    <property type="project" value="TreeGrafter"/>
</dbReference>
<reference evidence="4" key="1">
    <citation type="submission" date="2020-10" db="EMBL/GenBank/DDBJ databases">
        <authorList>
            <person name="Gilroy R."/>
        </authorList>
    </citation>
    <scope>NUCLEOTIDE SEQUENCE</scope>
    <source>
        <strain evidence="4">B2-16538</strain>
    </source>
</reference>
<dbReference type="Gene3D" id="2.140.10.30">
    <property type="entry name" value="Dipeptidylpeptidase IV, N-terminal domain"/>
    <property type="match status" value="1"/>
</dbReference>
<dbReference type="Proteomes" id="UP000823750">
    <property type="component" value="Unassembled WGS sequence"/>
</dbReference>
<feature type="domain" description="Dipeptidylpeptidase IV N-terminal" evidence="3">
    <location>
        <begin position="50"/>
        <end position="416"/>
    </location>
</feature>
<dbReference type="Pfam" id="PF00930">
    <property type="entry name" value="DPPIV_N"/>
    <property type="match status" value="1"/>
</dbReference>
<proteinExistence type="predicted"/>
<evidence type="ECO:0000259" key="2">
    <source>
        <dbReference type="Pfam" id="PF00326"/>
    </source>
</evidence>
<evidence type="ECO:0000259" key="3">
    <source>
        <dbReference type="Pfam" id="PF00930"/>
    </source>
</evidence>
<accession>A0A9D9J3C5</accession>
<dbReference type="SUPFAM" id="SSF53474">
    <property type="entry name" value="alpha/beta-Hydrolases"/>
    <property type="match status" value="1"/>
</dbReference>
<dbReference type="InterPro" id="IPR050278">
    <property type="entry name" value="Serine_Prot_S9B/DPPIV"/>
</dbReference>
<keyword evidence="1" id="KW-0732">Signal</keyword>
<evidence type="ECO:0000313" key="4">
    <source>
        <dbReference type="EMBL" id="MBO8485187.1"/>
    </source>
</evidence>
<dbReference type="Gene3D" id="3.40.50.1820">
    <property type="entry name" value="alpha/beta hydrolase"/>
    <property type="match status" value="1"/>
</dbReference>
<sequence length="751" mass="84358">MRYLQTVAAVLLAVPAVAVQAGETQDTRRQDSFNDVPVAWRWTSGNRVMFTYDGTYTDSLAFVYDVKSRTKSSCAQVSAKDCGSPVYPEDAVNMTYSPDSARVAYTRSNDLYVMDVESGREVRLTYDGSDVILNGYASWVYYEEILGRPSRYRAFWWSPDGDRIGFYRFDNTHVPVFPIYSPSGQDGVLKNTRYPKAGERNPEVRIGIINVSDVFSCAGEHAPGGNLSDTGDRAGHAGVQTVWADFVPSEDQYFGIPFWGADSKGFFVTRMPRLQNTLDMFRIDVADGSITQIYHEEYPTWIDWIDGIVFKDDGLYMARRFETGWEQIYFLSYGGKVLRRLTDGPNWNISILRVDDRSGDIYFTANRDASVRQTLYRADSKGTVIALTDPAYDVAGVEFSPDGKYFAASYSNSVTPVKVAVFETSRRTRLSAPARTSDSALRGKSHEGRFCAGHVVADMAYEGFSPDDFALPEIVYLEMEDGLEVPAAITYPKDFSVSCRYPVHVDIYGGPDTPMVRDRWRTPSESSLWWSDNGIIEVVADCRASGHNGRAGLDKIYRQLTVCEVKDFVRWAEWLQSLPYVLPDKIGVEGFSFGGTMTAMLLMQAPEYFHYGVAGGGVYDWSLYDSHYTERYMDTPQNNPDGYRAACVLNYAERYPVEYRPGDEDGSHACPGSAAALPHCPGPVMLKLTHGTGDDNVHFQNTLQLVDTLQKAGKKFELMIYPDGMHGYRGAQKEHFDAANREFWLKYLKGE</sequence>
<dbReference type="GO" id="GO:0006508">
    <property type="term" value="P:proteolysis"/>
    <property type="evidence" value="ECO:0007669"/>
    <property type="project" value="InterPro"/>
</dbReference>
<dbReference type="PANTHER" id="PTHR11731:SF193">
    <property type="entry name" value="DIPEPTIDYL PEPTIDASE 9"/>
    <property type="match status" value="1"/>
</dbReference>
<dbReference type="EMBL" id="JADILX010000036">
    <property type="protein sequence ID" value="MBO8485187.1"/>
    <property type="molecule type" value="Genomic_DNA"/>
</dbReference>
<dbReference type="AlphaFoldDB" id="A0A9D9J3C5"/>
<feature type="signal peptide" evidence="1">
    <location>
        <begin position="1"/>
        <end position="21"/>
    </location>
</feature>
<dbReference type="Pfam" id="PF00326">
    <property type="entry name" value="Peptidase_S9"/>
    <property type="match status" value="1"/>
</dbReference>
<protein>
    <submittedName>
        <fullName evidence="4">DPP IV N-terminal domain-containing protein</fullName>
    </submittedName>
</protein>
<dbReference type="InterPro" id="IPR001375">
    <property type="entry name" value="Peptidase_S9_cat"/>
</dbReference>
<evidence type="ECO:0000256" key="1">
    <source>
        <dbReference type="SAM" id="SignalP"/>
    </source>
</evidence>
<evidence type="ECO:0000313" key="5">
    <source>
        <dbReference type="Proteomes" id="UP000823750"/>
    </source>
</evidence>
<reference evidence="4" key="2">
    <citation type="journal article" date="2021" name="PeerJ">
        <title>Extensive microbial diversity within the chicken gut microbiome revealed by metagenomics and culture.</title>
        <authorList>
            <person name="Gilroy R."/>
            <person name="Ravi A."/>
            <person name="Getino M."/>
            <person name="Pursley I."/>
            <person name="Horton D.L."/>
            <person name="Alikhan N.F."/>
            <person name="Baker D."/>
            <person name="Gharbi K."/>
            <person name="Hall N."/>
            <person name="Watson M."/>
            <person name="Adriaenssens E.M."/>
            <person name="Foster-Nyarko E."/>
            <person name="Jarju S."/>
            <person name="Secka A."/>
            <person name="Antonio M."/>
            <person name="Oren A."/>
            <person name="Chaudhuri R.R."/>
            <person name="La Ragione R."/>
            <person name="Hildebrand F."/>
            <person name="Pallen M.J."/>
        </authorList>
    </citation>
    <scope>NUCLEOTIDE SEQUENCE</scope>
    <source>
        <strain evidence="4">B2-16538</strain>
    </source>
</reference>
<gene>
    <name evidence="4" type="ORF">IAB78_02035</name>
</gene>
<comment type="caution">
    <text evidence="4">The sequence shown here is derived from an EMBL/GenBank/DDBJ whole genome shotgun (WGS) entry which is preliminary data.</text>
</comment>
<organism evidence="4 5">
    <name type="scientific">Candidatus Cryptobacteroides excrementavium</name>
    <dbReference type="NCBI Taxonomy" id="2840759"/>
    <lineage>
        <taxon>Bacteria</taxon>
        <taxon>Pseudomonadati</taxon>
        <taxon>Bacteroidota</taxon>
        <taxon>Bacteroidia</taxon>
        <taxon>Bacteroidales</taxon>
        <taxon>Candidatus Cryptobacteroides</taxon>
    </lineage>
</organism>
<dbReference type="PANTHER" id="PTHR11731">
    <property type="entry name" value="PROTEASE FAMILY S9B,C DIPEPTIDYL-PEPTIDASE IV-RELATED"/>
    <property type="match status" value="1"/>
</dbReference>
<feature type="domain" description="Peptidase S9 prolyl oligopeptidase catalytic" evidence="2">
    <location>
        <begin position="528"/>
        <end position="750"/>
    </location>
</feature>
<dbReference type="InterPro" id="IPR002469">
    <property type="entry name" value="Peptidase_S9B_N"/>
</dbReference>